<evidence type="ECO:0000313" key="1">
    <source>
        <dbReference type="EMBL" id="GMN58388.1"/>
    </source>
</evidence>
<comment type="caution">
    <text evidence="1">The sequence shown here is derived from an EMBL/GenBank/DDBJ whole genome shotgun (WGS) entry which is preliminary data.</text>
</comment>
<reference evidence="1" key="1">
    <citation type="submission" date="2023-07" db="EMBL/GenBank/DDBJ databases">
        <title>draft genome sequence of fig (Ficus carica).</title>
        <authorList>
            <person name="Takahashi T."/>
            <person name="Nishimura K."/>
        </authorList>
    </citation>
    <scope>NUCLEOTIDE SEQUENCE</scope>
</reference>
<accession>A0AA88DN97</accession>
<protein>
    <submittedName>
        <fullName evidence="1">Uncharacterized protein</fullName>
    </submittedName>
</protein>
<keyword evidence="2" id="KW-1185">Reference proteome</keyword>
<dbReference type="EMBL" id="BTGU01000077">
    <property type="protein sequence ID" value="GMN58388.1"/>
    <property type="molecule type" value="Genomic_DNA"/>
</dbReference>
<proteinExistence type="predicted"/>
<organism evidence="1 2">
    <name type="scientific">Ficus carica</name>
    <name type="common">Common fig</name>
    <dbReference type="NCBI Taxonomy" id="3494"/>
    <lineage>
        <taxon>Eukaryota</taxon>
        <taxon>Viridiplantae</taxon>
        <taxon>Streptophyta</taxon>
        <taxon>Embryophyta</taxon>
        <taxon>Tracheophyta</taxon>
        <taxon>Spermatophyta</taxon>
        <taxon>Magnoliopsida</taxon>
        <taxon>eudicotyledons</taxon>
        <taxon>Gunneridae</taxon>
        <taxon>Pentapetalae</taxon>
        <taxon>rosids</taxon>
        <taxon>fabids</taxon>
        <taxon>Rosales</taxon>
        <taxon>Moraceae</taxon>
        <taxon>Ficeae</taxon>
        <taxon>Ficus</taxon>
    </lineage>
</organism>
<gene>
    <name evidence="1" type="ORF">TIFTF001_027479</name>
</gene>
<dbReference type="AlphaFoldDB" id="A0AA88DN97"/>
<name>A0AA88DN97_FICCA</name>
<evidence type="ECO:0000313" key="2">
    <source>
        <dbReference type="Proteomes" id="UP001187192"/>
    </source>
</evidence>
<dbReference type="Proteomes" id="UP001187192">
    <property type="component" value="Unassembled WGS sequence"/>
</dbReference>
<sequence>MSSLTTLPLVYGVLESECGGETEGTEGVVDWIPGIKGNPGNIIVEIGGTVVIAGIGNMDGSAVSQLVGERTKFGCGTIKGMENNCSGAEVGIGKLGGVVCRS</sequence>